<proteinExistence type="predicted"/>
<accession>A0A916EJQ4</accession>
<evidence type="ECO:0000313" key="2">
    <source>
        <dbReference type="Proteomes" id="UP000684084"/>
    </source>
</evidence>
<protein>
    <recommendedName>
        <fullName evidence="3">MULE transposase domain-containing protein</fullName>
    </recommendedName>
</protein>
<reference evidence="1" key="1">
    <citation type="submission" date="2020-05" db="EMBL/GenBank/DDBJ databases">
        <authorList>
            <person name="Rincon C."/>
            <person name="Sanders R I."/>
            <person name="Robbins C."/>
            <person name="Chaturvedi A."/>
        </authorList>
    </citation>
    <scope>NUCLEOTIDE SEQUENCE</scope>
    <source>
        <strain evidence="1">CHB12</strain>
    </source>
</reference>
<dbReference type="PANTHER" id="PTHR47718">
    <property type="entry name" value="OS01G0519700 PROTEIN"/>
    <property type="match status" value="1"/>
</dbReference>
<evidence type="ECO:0000313" key="1">
    <source>
        <dbReference type="EMBL" id="CAB5393660.1"/>
    </source>
</evidence>
<sequence>MFNNIVEATGIRPVVIITDSDPAVDAAIRQVFTFTYPIHCAFHISHNLDKNLRKLLANDYQSFIHSFYSCRNCITESIFQQRFEKLIEDYPKAKNYLEHLYKMKSYWAHCYTKYQFTGGMIASSRVESVNACLKRLLNNSNTPLYDLMIEIQRLLNYQDKEKEYEFWCLSIPHIRNQNDMNFLFSKIDQCLQEFLMPTILKMHRNEMNQSLYYVANQLIQDVDVHEINC</sequence>
<dbReference type="OrthoDB" id="2418729at2759"/>
<evidence type="ECO:0008006" key="3">
    <source>
        <dbReference type="Google" id="ProtNLM"/>
    </source>
</evidence>
<dbReference type="AlphaFoldDB" id="A0A916EJQ4"/>
<dbReference type="PANTHER" id="PTHR47718:SF7">
    <property type="entry name" value="PROTEIN FAR1-RELATED SEQUENCE"/>
    <property type="match status" value="1"/>
</dbReference>
<comment type="caution">
    <text evidence="1">The sequence shown here is derived from an EMBL/GenBank/DDBJ whole genome shotgun (WGS) entry which is preliminary data.</text>
</comment>
<dbReference type="VEuPathDB" id="FungiDB:RhiirFUN_008978"/>
<dbReference type="Proteomes" id="UP000684084">
    <property type="component" value="Unassembled WGS sequence"/>
</dbReference>
<dbReference type="EMBL" id="CAGKOT010000084">
    <property type="protein sequence ID" value="CAB5393660.1"/>
    <property type="molecule type" value="Genomic_DNA"/>
</dbReference>
<gene>
    <name evidence="1" type="ORF">CHRIB12_LOCUS22954</name>
</gene>
<organism evidence="1 2">
    <name type="scientific">Rhizophagus irregularis</name>
    <dbReference type="NCBI Taxonomy" id="588596"/>
    <lineage>
        <taxon>Eukaryota</taxon>
        <taxon>Fungi</taxon>
        <taxon>Fungi incertae sedis</taxon>
        <taxon>Mucoromycota</taxon>
        <taxon>Glomeromycotina</taxon>
        <taxon>Glomeromycetes</taxon>
        <taxon>Glomerales</taxon>
        <taxon>Glomeraceae</taxon>
        <taxon>Rhizophagus</taxon>
    </lineage>
</organism>
<name>A0A916EJQ4_9GLOM</name>